<evidence type="ECO:0000313" key="2">
    <source>
        <dbReference type="EnsemblPlants" id="TuG1812G0300003471.01.T01.cds328908"/>
    </source>
</evidence>
<accession>A0A8R7PVT8</accession>
<evidence type="ECO:0000256" key="1">
    <source>
        <dbReference type="SAM" id="Phobius"/>
    </source>
</evidence>
<reference evidence="2" key="3">
    <citation type="submission" date="2022-06" db="UniProtKB">
        <authorList>
            <consortium name="EnsemblPlants"/>
        </authorList>
    </citation>
    <scope>IDENTIFICATION</scope>
</reference>
<keyword evidence="3" id="KW-1185">Reference proteome</keyword>
<keyword evidence="1" id="KW-0472">Membrane</keyword>
<reference evidence="3" key="1">
    <citation type="journal article" date="2013" name="Nature">
        <title>Draft genome of the wheat A-genome progenitor Triticum urartu.</title>
        <authorList>
            <person name="Ling H.Q."/>
            <person name="Zhao S."/>
            <person name="Liu D."/>
            <person name="Wang J."/>
            <person name="Sun H."/>
            <person name="Zhang C."/>
            <person name="Fan H."/>
            <person name="Li D."/>
            <person name="Dong L."/>
            <person name="Tao Y."/>
            <person name="Gao C."/>
            <person name="Wu H."/>
            <person name="Li Y."/>
            <person name="Cui Y."/>
            <person name="Guo X."/>
            <person name="Zheng S."/>
            <person name="Wang B."/>
            <person name="Yu K."/>
            <person name="Liang Q."/>
            <person name="Yang W."/>
            <person name="Lou X."/>
            <person name="Chen J."/>
            <person name="Feng M."/>
            <person name="Jian J."/>
            <person name="Zhang X."/>
            <person name="Luo G."/>
            <person name="Jiang Y."/>
            <person name="Liu J."/>
            <person name="Wang Z."/>
            <person name="Sha Y."/>
            <person name="Zhang B."/>
            <person name="Wu H."/>
            <person name="Tang D."/>
            <person name="Shen Q."/>
            <person name="Xue P."/>
            <person name="Zou S."/>
            <person name="Wang X."/>
            <person name="Liu X."/>
            <person name="Wang F."/>
            <person name="Yang Y."/>
            <person name="An X."/>
            <person name="Dong Z."/>
            <person name="Zhang K."/>
            <person name="Zhang X."/>
            <person name="Luo M.C."/>
            <person name="Dvorak J."/>
            <person name="Tong Y."/>
            <person name="Wang J."/>
            <person name="Yang H."/>
            <person name="Li Z."/>
            <person name="Wang D."/>
            <person name="Zhang A."/>
            <person name="Wang J."/>
        </authorList>
    </citation>
    <scope>NUCLEOTIDE SEQUENCE</scope>
    <source>
        <strain evidence="3">cv. G1812</strain>
    </source>
</reference>
<organism evidence="2 3">
    <name type="scientific">Triticum urartu</name>
    <name type="common">Red wild einkorn</name>
    <name type="synonym">Crithodium urartu</name>
    <dbReference type="NCBI Taxonomy" id="4572"/>
    <lineage>
        <taxon>Eukaryota</taxon>
        <taxon>Viridiplantae</taxon>
        <taxon>Streptophyta</taxon>
        <taxon>Embryophyta</taxon>
        <taxon>Tracheophyta</taxon>
        <taxon>Spermatophyta</taxon>
        <taxon>Magnoliopsida</taxon>
        <taxon>Liliopsida</taxon>
        <taxon>Poales</taxon>
        <taxon>Poaceae</taxon>
        <taxon>BOP clade</taxon>
        <taxon>Pooideae</taxon>
        <taxon>Triticodae</taxon>
        <taxon>Triticeae</taxon>
        <taxon>Triticinae</taxon>
        <taxon>Triticum</taxon>
    </lineage>
</organism>
<reference evidence="2" key="2">
    <citation type="submission" date="2018-03" db="EMBL/GenBank/DDBJ databases">
        <title>The Triticum urartu genome reveals the dynamic nature of wheat genome evolution.</title>
        <authorList>
            <person name="Ling H."/>
            <person name="Ma B."/>
            <person name="Shi X."/>
            <person name="Liu H."/>
            <person name="Dong L."/>
            <person name="Sun H."/>
            <person name="Cao Y."/>
            <person name="Gao Q."/>
            <person name="Zheng S."/>
            <person name="Li Y."/>
            <person name="Yu Y."/>
            <person name="Du H."/>
            <person name="Qi M."/>
            <person name="Li Y."/>
            <person name="Yu H."/>
            <person name="Cui Y."/>
            <person name="Wang N."/>
            <person name="Chen C."/>
            <person name="Wu H."/>
            <person name="Zhao Y."/>
            <person name="Zhang J."/>
            <person name="Li Y."/>
            <person name="Zhou W."/>
            <person name="Zhang B."/>
            <person name="Hu W."/>
            <person name="Eijk M."/>
            <person name="Tang J."/>
            <person name="Witsenboer H."/>
            <person name="Zhao S."/>
            <person name="Li Z."/>
            <person name="Zhang A."/>
            <person name="Wang D."/>
            <person name="Liang C."/>
        </authorList>
    </citation>
    <scope>NUCLEOTIDE SEQUENCE [LARGE SCALE GENOMIC DNA]</scope>
    <source>
        <strain evidence="2">cv. G1812</strain>
    </source>
</reference>
<keyword evidence="1" id="KW-1133">Transmembrane helix</keyword>
<proteinExistence type="predicted"/>
<evidence type="ECO:0000313" key="3">
    <source>
        <dbReference type="Proteomes" id="UP000015106"/>
    </source>
</evidence>
<dbReference type="Gramene" id="TuG1812G0300003471.01.T01">
    <property type="protein sequence ID" value="TuG1812G0300003471.01.T01.cds328908"/>
    <property type="gene ID" value="TuG1812G0300003471.01"/>
</dbReference>
<dbReference type="AlphaFoldDB" id="A0A8R7PVT8"/>
<protein>
    <submittedName>
        <fullName evidence="2">Uncharacterized protein</fullName>
    </submittedName>
</protein>
<name>A0A8R7PVT8_TRIUA</name>
<feature type="transmembrane region" description="Helical" evidence="1">
    <location>
        <begin position="46"/>
        <end position="64"/>
    </location>
</feature>
<dbReference type="Proteomes" id="UP000015106">
    <property type="component" value="Chromosome 3"/>
</dbReference>
<keyword evidence="1" id="KW-0812">Transmembrane</keyword>
<sequence>MHISCHYVVQAHVEFNFRLFDMVQGHALNERKNQHKGRSRGQTTDILAITLFLTFYVIVLICYVEGDNHLIRIYKIVY</sequence>
<dbReference type="EnsemblPlants" id="TuG1812G0300003471.01.T01">
    <property type="protein sequence ID" value="TuG1812G0300003471.01.T01.cds328908"/>
    <property type="gene ID" value="TuG1812G0300003471.01"/>
</dbReference>